<gene>
    <name evidence="2" type="ORF">BD31_I1506</name>
</gene>
<dbReference type="OrthoDB" id="3276at2157"/>
<dbReference type="Proteomes" id="UP000003423">
    <property type="component" value="Unassembled WGS sequence"/>
</dbReference>
<proteinExistence type="predicted"/>
<dbReference type="RefSeq" id="WP_008298405.1">
    <property type="nucleotide sequence ID" value="NZ_AEXL02000069.1"/>
</dbReference>
<keyword evidence="1" id="KW-1133">Transmembrane helix</keyword>
<keyword evidence="1" id="KW-0472">Membrane</keyword>
<feature type="transmembrane region" description="Helical" evidence="1">
    <location>
        <begin position="76"/>
        <end position="94"/>
    </location>
</feature>
<evidence type="ECO:0000313" key="3">
    <source>
        <dbReference type="Proteomes" id="UP000003423"/>
    </source>
</evidence>
<organism evidence="2 3">
    <name type="scientific">Candidatus Nitrosopumilus salarius BD31</name>
    <dbReference type="NCBI Taxonomy" id="859350"/>
    <lineage>
        <taxon>Archaea</taxon>
        <taxon>Nitrososphaerota</taxon>
        <taxon>Nitrososphaeria</taxon>
        <taxon>Nitrosopumilales</taxon>
        <taxon>Nitrosopumilaceae</taxon>
        <taxon>Nitrosopumilus</taxon>
    </lineage>
</organism>
<evidence type="ECO:0000313" key="2">
    <source>
        <dbReference type="EMBL" id="EIJ66323.1"/>
    </source>
</evidence>
<protein>
    <submittedName>
        <fullName evidence="2">Uncharacterized protein</fullName>
    </submittedName>
</protein>
<sequence length="115" mass="13437">MAKKEPVSVLWQSIFMIIPIFDLYASYRVEKLRKYLLFIIIYYSITAVILLLLFPIDDKSLNSESSLLGNDFDDDGKIGWGVELIAIGISIILIRKWSRQWNEQFSENKMDDEVK</sequence>
<keyword evidence="1" id="KW-0812">Transmembrane</keyword>
<accession>I3D3N0</accession>
<dbReference type="AlphaFoldDB" id="I3D3N0"/>
<keyword evidence="3" id="KW-1185">Reference proteome</keyword>
<dbReference type="EMBL" id="AEXL02000069">
    <property type="protein sequence ID" value="EIJ66323.1"/>
    <property type="molecule type" value="Genomic_DNA"/>
</dbReference>
<reference evidence="2 3" key="1">
    <citation type="journal article" date="2012" name="J. Bacteriol.">
        <title>Genome sequence of "Candidatus Nitrosopumilus salaria" BD31, an ammonia-oxidizing archaeon from the San Francisco Bay estuary.</title>
        <authorList>
            <person name="Mosier A.C."/>
            <person name="Allen E.E."/>
            <person name="Kim M."/>
            <person name="Ferriera S."/>
            <person name="Francis C.A."/>
        </authorList>
    </citation>
    <scope>NUCLEOTIDE SEQUENCE [LARGE SCALE GENOMIC DNA]</scope>
    <source>
        <strain evidence="2 3">BD31</strain>
    </source>
</reference>
<name>I3D3N0_9ARCH</name>
<comment type="caution">
    <text evidence="2">The sequence shown here is derived from an EMBL/GenBank/DDBJ whole genome shotgun (WGS) entry which is preliminary data.</text>
</comment>
<feature type="transmembrane region" description="Helical" evidence="1">
    <location>
        <begin position="36"/>
        <end position="56"/>
    </location>
</feature>
<evidence type="ECO:0000256" key="1">
    <source>
        <dbReference type="SAM" id="Phobius"/>
    </source>
</evidence>
<feature type="transmembrane region" description="Helical" evidence="1">
    <location>
        <begin position="6"/>
        <end position="24"/>
    </location>
</feature>
<dbReference type="PATRIC" id="fig|859350.6.peg.658"/>